<dbReference type="GeneID" id="54784246"/>
<comment type="caution">
    <text evidence="1">The sequence shown here is derived from an EMBL/GenBank/DDBJ whole genome shotgun (WGS) entry which is preliminary data.</text>
</comment>
<dbReference type="Proteomes" id="UP000449547">
    <property type="component" value="Unassembled WGS sequence"/>
</dbReference>
<reference evidence="1 2" key="1">
    <citation type="submission" date="2019-07" db="EMBL/GenBank/DDBJ databases">
        <title>Genome assembly of two rare yeast pathogens: Diutina rugosa and Trichomonascus ciferrii.</title>
        <authorList>
            <person name="Mixao V."/>
            <person name="Saus E."/>
            <person name="Hansen A."/>
            <person name="Lass-Flor C."/>
            <person name="Gabaldon T."/>
        </authorList>
    </citation>
    <scope>NUCLEOTIDE SEQUENCE [LARGE SCALE GENOMIC DNA]</scope>
    <source>
        <strain evidence="1 2">CBS 613</strain>
    </source>
</reference>
<proteinExistence type="predicted"/>
<keyword evidence="2" id="KW-1185">Reference proteome</keyword>
<organism evidence="1 2">
    <name type="scientific">Diutina rugosa</name>
    <name type="common">Yeast</name>
    <name type="synonym">Candida rugosa</name>
    <dbReference type="NCBI Taxonomy" id="5481"/>
    <lineage>
        <taxon>Eukaryota</taxon>
        <taxon>Fungi</taxon>
        <taxon>Dikarya</taxon>
        <taxon>Ascomycota</taxon>
        <taxon>Saccharomycotina</taxon>
        <taxon>Pichiomycetes</taxon>
        <taxon>Debaryomycetaceae</taxon>
        <taxon>Diutina</taxon>
    </lineage>
</organism>
<evidence type="ECO:0000313" key="2">
    <source>
        <dbReference type="Proteomes" id="UP000449547"/>
    </source>
</evidence>
<evidence type="ECO:0000313" key="1">
    <source>
        <dbReference type="EMBL" id="KAA8896855.1"/>
    </source>
</evidence>
<name>A0A642UCT6_DIURU</name>
<dbReference type="VEuPathDB" id="FungiDB:DIURU_005595"/>
<dbReference type="InterPro" id="IPR048920">
    <property type="entry name" value="REC102"/>
</dbReference>
<sequence length="234" mass="26061">MTAPPCLPATTKSVVLEYLGDDFPKVGCRLSYKYPVIPPPVLPATGFTIVYHIRVNGLPLSSAALSAVATNHAESPLWTKLDYEPEAHFSDDNDQSSGGSFEFRFPPISEVGGGTLTSITVDIDLYTSLSSLTITTLFHCLNSIFQTVYINLEFDLPLIFSVYGRALLRLVKPYIDTVYEEMSAPSTDPELVKLEQAIRCSHNTLNVMLTKKTLRGIRSAPYDMRMLRHRRIDL</sequence>
<dbReference type="EMBL" id="SWFT01000162">
    <property type="protein sequence ID" value="KAA8896855.1"/>
    <property type="molecule type" value="Genomic_DNA"/>
</dbReference>
<accession>A0A642UCT6</accession>
<protein>
    <submittedName>
        <fullName evidence="1">Uncharacterized protein</fullName>
    </submittedName>
</protein>
<dbReference type="RefSeq" id="XP_034009651.1">
    <property type="nucleotide sequence ID" value="XM_034158594.1"/>
</dbReference>
<dbReference type="AlphaFoldDB" id="A0A642UCT6"/>
<gene>
    <name evidence="1" type="ORF">DIURU_005595</name>
</gene>
<dbReference type="Pfam" id="PF21736">
    <property type="entry name" value="REC102"/>
    <property type="match status" value="1"/>
</dbReference>